<dbReference type="EMBL" id="SZPX01000004">
    <property type="protein sequence ID" value="TKI69658.1"/>
    <property type="molecule type" value="Genomic_DNA"/>
</dbReference>
<accession>A0A4U2Z633</accession>
<dbReference type="InterPro" id="IPR002765">
    <property type="entry name" value="UPF0145_YbjQ-like"/>
</dbReference>
<dbReference type="Pfam" id="PF01906">
    <property type="entry name" value="YbjQ_1"/>
    <property type="match status" value="1"/>
</dbReference>
<organism evidence="2 3">
    <name type="scientific">Sulfurimonas crateris</name>
    <dbReference type="NCBI Taxonomy" id="2574727"/>
    <lineage>
        <taxon>Bacteria</taxon>
        <taxon>Pseudomonadati</taxon>
        <taxon>Campylobacterota</taxon>
        <taxon>Epsilonproteobacteria</taxon>
        <taxon>Campylobacterales</taxon>
        <taxon>Sulfurimonadaceae</taxon>
        <taxon>Sulfurimonas</taxon>
    </lineage>
</organism>
<proteinExistence type="inferred from homology"/>
<sequence>MEFASLLIFSFFVLIVWSQISSKKKAKERSTNMDEMLNQLRNEVLSISGSSIPGKEVKKIIGMVRGVSDTQASRKEEFELAEKEALYKMLMEAKSLGANAVIDIKLNTGTYERQGSKWQVSQAVYNGTAVEV</sequence>
<evidence type="ECO:0000313" key="2">
    <source>
        <dbReference type="EMBL" id="TKI69658.1"/>
    </source>
</evidence>
<keyword evidence="3" id="KW-1185">Reference proteome</keyword>
<evidence type="ECO:0000256" key="1">
    <source>
        <dbReference type="ARBA" id="ARBA00010751"/>
    </source>
</evidence>
<dbReference type="SUPFAM" id="SSF117782">
    <property type="entry name" value="YbjQ-like"/>
    <property type="match status" value="1"/>
</dbReference>
<evidence type="ECO:0000313" key="3">
    <source>
        <dbReference type="Proteomes" id="UP000309561"/>
    </source>
</evidence>
<gene>
    <name evidence="2" type="ORF">FCU45_06260</name>
</gene>
<dbReference type="Proteomes" id="UP000309561">
    <property type="component" value="Unassembled WGS sequence"/>
</dbReference>
<reference evidence="2 3" key="1">
    <citation type="submission" date="2019-04" db="EMBL/GenBank/DDBJ databases">
        <title>Sulfurimonas crateris sp. nov. a facultative anaerobic sulfur-oxidizing chemolithautotrophic bacterium isolated from a terrestrial mud vulcano.</title>
        <authorList>
            <person name="Ratnikova N.M."/>
            <person name="Slobodkin A.I."/>
            <person name="Merkel A.Y."/>
            <person name="Novikov A."/>
            <person name="Bonch-Osmolovskaya E.A."/>
            <person name="Slobodkina G.B."/>
        </authorList>
    </citation>
    <scope>NUCLEOTIDE SEQUENCE [LARGE SCALE GENOMIC DNA]</scope>
    <source>
        <strain evidence="2 3">SN118</strain>
    </source>
</reference>
<protein>
    <submittedName>
        <fullName evidence="2">Heavy metal-binding domain-containing protein</fullName>
    </submittedName>
</protein>
<dbReference type="RefSeq" id="WP_137013421.1">
    <property type="nucleotide sequence ID" value="NZ_SZPX01000004.1"/>
</dbReference>
<comment type="caution">
    <text evidence="2">The sequence shown here is derived from an EMBL/GenBank/DDBJ whole genome shotgun (WGS) entry which is preliminary data.</text>
</comment>
<dbReference type="OrthoDB" id="9256109at2"/>
<comment type="similarity">
    <text evidence="1">Belongs to the UPF0145 family.</text>
</comment>
<dbReference type="InterPro" id="IPR035439">
    <property type="entry name" value="UPF0145_dom_sf"/>
</dbReference>
<dbReference type="Gene3D" id="3.30.110.70">
    <property type="entry name" value="Hypothetical protein apc22750. Chain B"/>
    <property type="match status" value="1"/>
</dbReference>
<dbReference type="AlphaFoldDB" id="A0A4U2Z633"/>
<name>A0A4U2Z633_9BACT</name>